<dbReference type="SFLD" id="SFLDG01066">
    <property type="entry name" value="organic_radical-activating_enz"/>
    <property type="match status" value="1"/>
</dbReference>
<comment type="cofactor">
    <cofactor evidence="1">
        <name>[4Fe-4S] cluster</name>
        <dbReference type="ChEBI" id="CHEBI:49883"/>
    </cofactor>
</comment>
<keyword evidence="13" id="KW-1185">Reference proteome</keyword>
<dbReference type="SUPFAM" id="SSF102114">
    <property type="entry name" value="Radical SAM enzymes"/>
    <property type="match status" value="1"/>
</dbReference>
<gene>
    <name evidence="12" type="primary">bssD</name>
    <name evidence="12" type="ORF">MOST_02000</name>
</gene>
<evidence type="ECO:0000259" key="11">
    <source>
        <dbReference type="PROSITE" id="PS51918"/>
    </source>
</evidence>
<evidence type="ECO:0000256" key="4">
    <source>
        <dbReference type="ARBA" id="ARBA00022691"/>
    </source>
</evidence>
<dbReference type="Pfam" id="PF04055">
    <property type="entry name" value="Radical_SAM"/>
    <property type="match status" value="1"/>
</dbReference>
<dbReference type="InterPro" id="IPR012839">
    <property type="entry name" value="Organic_radical_activase"/>
</dbReference>
<sequence>MIKGAIKRSTLKELENVSGTVTEIERYAIHDGPGIRTVVFLKGCPLRCRWCCNPETQNNYIEMAFFVEKCIGCGRCLKACPYNAITISHAEMSVDRSICKENCYGKTEQFLCTLQCYPQARRAIGQTMTVLQIYEEVKRDLPFYEATGGGITISGGEPMAQPEFVYSLLRYCKENWIDTALETSGSGLWEDYQAIASYLDVLFVDLKSLDSEKHRLWTQSDNSRILTNIQRLSELAAKSDLKMYIRVPIIPGFNDTEEDIRGIGYFVRDNCQGVQGIELLPYHKLGRGKYKSLGKEYVLTYLEPPSTDKMNNFNDMLLKLGVQTYQF</sequence>
<dbReference type="InterPro" id="IPR034457">
    <property type="entry name" value="Organic_radical-activating"/>
</dbReference>
<dbReference type="EC" id="1.97.1.-" evidence="12"/>
<protein>
    <submittedName>
        <fullName evidence="12">Benzylsuccinate synthase activating enzyme</fullName>
        <ecNumber evidence="12">1.97.1.-</ecNumber>
    </submittedName>
</protein>
<keyword evidence="6 12" id="KW-0560">Oxidoreductase</keyword>
<dbReference type="GO" id="GO:0046872">
    <property type="term" value="F:metal ion binding"/>
    <property type="evidence" value="ECO:0007669"/>
    <property type="project" value="UniProtKB-KW"/>
</dbReference>
<keyword evidence="4" id="KW-0949">S-adenosyl-L-methionine</keyword>
<organism evidence="12 13">
    <name type="scientific">Neomoorella stamsii</name>
    <dbReference type="NCBI Taxonomy" id="1266720"/>
    <lineage>
        <taxon>Bacteria</taxon>
        <taxon>Bacillati</taxon>
        <taxon>Bacillota</taxon>
        <taxon>Clostridia</taxon>
        <taxon>Neomoorellales</taxon>
        <taxon>Neomoorellaceae</taxon>
        <taxon>Neomoorella</taxon>
    </lineage>
</organism>
<comment type="catalytic activity">
    <reaction evidence="9">
        <text>glycyl-[protein] + reduced [flavodoxin] + S-adenosyl-L-methionine = glycin-2-yl radical-[protein] + semiquinone [flavodoxin] + 5'-deoxyadenosine + L-methionine + H(+)</text>
        <dbReference type="Rhea" id="RHEA:61976"/>
        <dbReference type="Rhea" id="RHEA-COMP:10622"/>
        <dbReference type="Rhea" id="RHEA-COMP:14480"/>
        <dbReference type="Rhea" id="RHEA-COMP:15993"/>
        <dbReference type="Rhea" id="RHEA-COMP:15994"/>
        <dbReference type="ChEBI" id="CHEBI:15378"/>
        <dbReference type="ChEBI" id="CHEBI:17319"/>
        <dbReference type="ChEBI" id="CHEBI:29947"/>
        <dbReference type="ChEBI" id="CHEBI:32722"/>
        <dbReference type="ChEBI" id="CHEBI:57618"/>
        <dbReference type="ChEBI" id="CHEBI:57844"/>
        <dbReference type="ChEBI" id="CHEBI:59789"/>
        <dbReference type="ChEBI" id="CHEBI:140311"/>
    </reaction>
</comment>
<dbReference type="RefSeq" id="WP_083476699.1">
    <property type="nucleotide sequence ID" value="NZ_PVXL01000008.1"/>
</dbReference>
<evidence type="ECO:0000256" key="1">
    <source>
        <dbReference type="ARBA" id="ARBA00001966"/>
    </source>
</evidence>
<keyword evidence="8" id="KW-0411">Iron-sulfur</keyword>
<dbReference type="InterPro" id="IPR040074">
    <property type="entry name" value="BssD/PflA/YjjW"/>
</dbReference>
<dbReference type="PIRSF" id="PIRSF000371">
    <property type="entry name" value="PFL_act_enz"/>
    <property type="match status" value="1"/>
</dbReference>
<keyword evidence="3" id="KW-0004">4Fe-4S</keyword>
<dbReference type="PROSITE" id="PS01087">
    <property type="entry name" value="RADICAL_ACTIVATING"/>
    <property type="match status" value="1"/>
</dbReference>
<dbReference type="SFLD" id="SFLDG01118">
    <property type="entry name" value="activating_enzymes__group_2"/>
    <property type="match status" value="1"/>
</dbReference>
<dbReference type="Pfam" id="PF00037">
    <property type="entry name" value="Fer4"/>
    <property type="match status" value="1"/>
</dbReference>
<keyword evidence="7" id="KW-0408">Iron</keyword>
<evidence type="ECO:0000256" key="2">
    <source>
        <dbReference type="ARBA" id="ARBA00009777"/>
    </source>
</evidence>
<name>A0A9X7J5S4_9FIRM</name>
<evidence type="ECO:0000313" key="13">
    <source>
        <dbReference type="Proteomes" id="UP000239430"/>
    </source>
</evidence>
<dbReference type="PROSITE" id="PS00198">
    <property type="entry name" value="4FE4S_FER_1"/>
    <property type="match status" value="1"/>
</dbReference>
<dbReference type="NCBIfam" id="TIGR02494">
    <property type="entry name" value="PFLE_PFLC"/>
    <property type="match status" value="1"/>
</dbReference>
<comment type="similarity">
    <text evidence="2">Belongs to the organic radical-activating enzymes family.</text>
</comment>
<evidence type="ECO:0000256" key="9">
    <source>
        <dbReference type="ARBA" id="ARBA00047365"/>
    </source>
</evidence>
<dbReference type="AlphaFoldDB" id="A0A9X7J5S4"/>
<dbReference type="InterPro" id="IPR001989">
    <property type="entry name" value="Radical_activat_CS"/>
</dbReference>
<dbReference type="SFLD" id="SFLDS00029">
    <property type="entry name" value="Radical_SAM"/>
    <property type="match status" value="1"/>
</dbReference>
<feature type="domain" description="4Fe-4S ferredoxin-type" evidence="10">
    <location>
        <begin position="61"/>
        <end position="90"/>
    </location>
</feature>
<evidence type="ECO:0000256" key="6">
    <source>
        <dbReference type="ARBA" id="ARBA00023002"/>
    </source>
</evidence>
<comment type="caution">
    <text evidence="12">The sequence shown here is derived from an EMBL/GenBank/DDBJ whole genome shotgun (WGS) entry which is preliminary data.</text>
</comment>
<dbReference type="InterPro" id="IPR013785">
    <property type="entry name" value="Aldolase_TIM"/>
</dbReference>
<dbReference type="Gene3D" id="3.30.70.20">
    <property type="match status" value="1"/>
</dbReference>
<dbReference type="Gene3D" id="3.20.20.70">
    <property type="entry name" value="Aldolase class I"/>
    <property type="match status" value="1"/>
</dbReference>
<feature type="domain" description="Radical SAM core" evidence="11">
    <location>
        <begin position="30"/>
        <end position="314"/>
    </location>
</feature>
<dbReference type="PROSITE" id="PS51379">
    <property type="entry name" value="4FE4S_FER_2"/>
    <property type="match status" value="1"/>
</dbReference>
<dbReference type="SUPFAM" id="SSF54862">
    <property type="entry name" value="4Fe-4S ferredoxins"/>
    <property type="match status" value="1"/>
</dbReference>
<dbReference type="InterPro" id="IPR058240">
    <property type="entry name" value="rSAM_sf"/>
</dbReference>
<evidence type="ECO:0000256" key="8">
    <source>
        <dbReference type="ARBA" id="ARBA00023014"/>
    </source>
</evidence>
<accession>A0A9X7J5S4</accession>
<evidence type="ECO:0000259" key="10">
    <source>
        <dbReference type="PROSITE" id="PS51379"/>
    </source>
</evidence>
<dbReference type="InterPro" id="IPR007197">
    <property type="entry name" value="rSAM"/>
</dbReference>
<dbReference type="PANTHER" id="PTHR30352">
    <property type="entry name" value="PYRUVATE FORMATE-LYASE-ACTIVATING ENZYME"/>
    <property type="match status" value="1"/>
</dbReference>
<evidence type="ECO:0000256" key="7">
    <source>
        <dbReference type="ARBA" id="ARBA00023004"/>
    </source>
</evidence>
<dbReference type="InterPro" id="IPR017896">
    <property type="entry name" value="4Fe4S_Fe-S-bd"/>
</dbReference>
<dbReference type="GO" id="GO:0051539">
    <property type="term" value="F:4 iron, 4 sulfur cluster binding"/>
    <property type="evidence" value="ECO:0007669"/>
    <property type="project" value="UniProtKB-KW"/>
</dbReference>
<evidence type="ECO:0000256" key="3">
    <source>
        <dbReference type="ARBA" id="ARBA00022485"/>
    </source>
</evidence>
<proteinExistence type="inferred from homology"/>
<dbReference type="PANTHER" id="PTHR30352:SF4">
    <property type="entry name" value="PYRUVATE FORMATE-LYASE 2-ACTIVATING ENZYME"/>
    <property type="match status" value="1"/>
</dbReference>
<evidence type="ECO:0000256" key="5">
    <source>
        <dbReference type="ARBA" id="ARBA00022723"/>
    </source>
</evidence>
<dbReference type="GO" id="GO:0016491">
    <property type="term" value="F:oxidoreductase activity"/>
    <property type="evidence" value="ECO:0007669"/>
    <property type="project" value="UniProtKB-KW"/>
</dbReference>
<evidence type="ECO:0000313" key="12">
    <source>
        <dbReference type="EMBL" id="PRR77450.1"/>
    </source>
</evidence>
<dbReference type="EMBL" id="PVXL01000008">
    <property type="protein sequence ID" value="PRR77450.1"/>
    <property type="molecule type" value="Genomic_DNA"/>
</dbReference>
<dbReference type="InterPro" id="IPR017900">
    <property type="entry name" value="4Fe4S_Fe_S_CS"/>
</dbReference>
<dbReference type="Proteomes" id="UP000239430">
    <property type="component" value="Unassembled WGS sequence"/>
</dbReference>
<dbReference type="PROSITE" id="PS51918">
    <property type="entry name" value="RADICAL_SAM"/>
    <property type="match status" value="1"/>
</dbReference>
<reference evidence="12 13" key="1">
    <citation type="submission" date="2018-03" db="EMBL/GenBank/DDBJ databases">
        <title>Genome sequence of Moorella stamsii DSM 26217.</title>
        <authorList>
            <person name="Poehlein A."/>
            <person name="Daniel R."/>
        </authorList>
    </citation>
    <scope>NUCLEOTIDE SEQUENCE [LARGE SCALE GENOMIC DNA]</scope>
    <source>
        <strain evidence="13">DSM 26217</strain>
    </source>
</reference>
<keyword evidence="5" id="KW-0479">Metal-binding</keyword>